<sequence>MIDWITAIVPCFHVTPLSGGRVTKTSASGEIEWESLSAISVVGSHDSSLRLKTHSINEHGHGTHIYFDGNPVKFLQGHNLFGTDNLIPLLCCVLKKITSIPELGLNPTDFDVRSWEKGNFKLNRVDCTVMFDVGNTANA</sequence>
<comment type="caution">
    <text evidence="2">The sequence shown here is derived from an EMBL/GenBank/DDBJ whole genome shotgun (WGS) entry which is preliminary data.</text>
</comment>
<proteinExistence type="predicted"/>
<accession>A0ABD5C7A8</accession>
<reference evidence="2 3" key="1">
    <citation type="submission" date="2022-07" db="EMBL/GenBank/DDBJ databases">
        <title>The wastewater resistome of Residential Aged Care Facilities indicates a role of antimicrobial stewardship in reducing resistance.</title>
        <authorList>
            <person name="Sapula S."/>
            <person name="Hart B.J."/>
            <person name="Henrietta V."/>
            <person name="Amsalu A."/>
            <person name="Jon W."/>
            <person name="Siderius N."/>
            <person name="Nguyen L."/>
            <person name="Turnidge J."/>
            <person name="Gerber C."/>
        </authorList>
    </citation>
    <scope>NUCLEOTIDE SEQUENCE [LARGE SCALE GENOMIC DNA]</scope>
    <source>
        <strain evidence="2 3">ECA685</strain>
    </source>
</reference>
<name>A0ABD5C7A8_ECOLX</name>
<dbReference type="AlphaFoldDB" id="A0ABD5C7A8"/>
<dbReference type="Proteomes" id="UP001247581">
    <property type="component" value="Unassembled WGS sequence"/>
</dbReference>
<evidence type="ECO:0000313" key="2">
    <source>
        <dbReference type="EMBL" id="MDR6049206.1"/>
    </source>
</evidence>
<evidence type="ECO:0000313" key="3">
    <source>
        <dbReference type="Proteomes" id="UP001247581"/>
    </source>
</evidence>
<dbReference type="InterPro" id="IPR006516">
    <property type="entry name" value="G2P"/>
</dbReference>
<dbReference type="EMBL" id="JANIDP010000174">
    <property type="protein sequence ID" value="MDR6049206.1"/>
    <property type="molecule type" value="Genomic_DNA"/>
</dbReference>
<dbReference type="InterPro" id="IPR022686">
    <property type="entry name" value="G2P_N"/>
</dbReference>
<protein>
    <submittedName>
        <fullName evidence="2">Phage/plasmid replication protein, II/X family</fullName>
    </submittedName>
</protein>
<gene>
    <name evidence="2" type="ORF">NQD80_26355</name>
</gene>
<evidence type="ECO:0000259" key="1">
    <source>
        <dbReference type="Pfam" id="PF05144"/>
    </source>
</evidence>
<dbReference type="NCBIfam" id="TIGR01629">
    <property type="entry name" value="rep_II_X"/>
    <property type="match status" value="1"/>
</dbReference>
<feature type="non-terminal residue" evidence="2">
    <location>
        <position position="139"/>
    </location>
</feature>
<organism evidence="2 3">
    <name type="scientific">Escherichia coli</name>
    <dbReference type="NCBI Taxonomy" id="562"/>
    <lineage>
        <taxon>Bacteria</taxon>
        <taxon>Pseudomonadati</taxon>
        <taxon>Pseudomonadota</taxon>
        <taxon>Gammaproteobacteria</taxon>
        <taxon>Enterobacterales</taxon>
        <taxon>Enterobacteriaceae</taxon>
        <taxon>Escherichia</taxon>
    </lineage>
</organism>
<dbReference type="RefSeq" id="WP_310116640.1">
    <property type="nucleotide sequence ID" value="NZ_JANIDP010000174.1"/>
</dbReference>
<dbReference type="Pfam" id="PF05144">
    <property type="entry name" value="Phage_CRI"/>
    <property type="match status" value="1"/>
</dbReference>
<feature type="domain" description="Replication-associated protein G2P N-terminal" evidence="1">
    <location>
        <begin position="1"/>
        <end position="137"/>
    </location>
</feature>